<organism evidence="9 10">
    <name type="scientific">Roseibium aggregatum</name>
    <dbReference type="NCBI Taxonomy" id="187304"/>
    <lineage>
        <taxon>Bacteria</taxon>
        <taxon>Pseudomonadati</taxon>
        <taxon>Pseudomonadota</taxon>
        <taxon>Alphaproteobacteria</taxon>
        <taxon>Hyphomicrobiales</taxon>
        <taxon>Stappiaceae</taxon>
        <taxon>Roseibium</taxon>
    </lineage>
</organism>
<dbReference type="NCBIfam" id="NF004770">
    <property type="entry name" value="PRK06108.1"/>
    <property type="match status" value="1"/>
</dbReference>
<comment type="cofactor">
    <cofactor evidence="1">
        <name>pyridoxal 5'-phosphate</name>
        <dbReference type="ChEBI" id="CHEBI:597326"/>
    </cofactor>
</comment>
<dbReference type="EMBL" id="JABFCZ010000012">
    <property type="protein sequence ID" value="MBD1547038.1"/>
    <property type="molecule type" value="Genomic_DNA"/>
</dbReference>
<dbReference type="PANTHER" id="PTHR46383">
    <property type="entry name" value="ASPARTATE AMINOTRANSFERASE"/>
    <property type="match status" value="1"/>
</dbReference>
<evidence type="ECO:0000256" key="4">
    <source>
        <dbReference type="ARBA" id="ARBA00022576"/>
    </source>
</evidence>
<dbReference type="GO" id="GO:0006520">
    <property type="term" value="P:amino acid metabolic process"/>
    <property type="evidence" value="ECO:0007669"/>
    <property type="project" value="InterPro"/>
</dbReference>
<accession>A0A926P090</accession>
<dbReference type="InterPro" id="IPR015421">
    <property type="entry name" value="PyrdxlP-dep_Trfase_major"/>
</dbReference>
<comment type="caution">
    <text evidence="9">The sequence shown here is derived from an EMBL/GenBank/DDBJ whole genome shotgun (WGS) entry which is preliminary data.</text>
</comment>
<dbReference type="AlphaFoldDB" id="A0A926P090"/>
<gene>
    <name evidence="9" type="ORF">HK439_12250</name>
</gene>
<comment type="catalytic activity">
    <reaction evidence="7">
        <text>L-aspartate + 2-oxoglutarate = oxaloacetate + L-glutamate</text>
        <dbReference type="Rhea" id="RHEA:21824"/>
        <dbReference type="ChEBI" id="CHEBI:16452"/>
        <dbReference type="ChEBI" id="CHEBI:16810"/>
        <dbReference type="ChEBI" id="CHEBI:29985"/>
        <dbReference type="ChEBI" id="CHEBI:29991"/>
        <dbReference type="EC" id="2.6.1.1"/>
    </reaction>
</comment>
<evidence type="ECO:0000259" key="8">
    <source>
        <dbReference type="Pfam" id="PF00155"/>
    </source>
</evidence>
<dbReference type="EC" id="2.6.1.1" evidence="3"/>
<dbReference type="InterPro" id="IPR050596">
    <property type="entry name" value="AspAT/PAT-like"/>
</dbReference>
<evidence type="ECO:0000313" key="10">
    <source>
        <dbReference type="Proteomes" id="UP000598467"/>
    </source>
</evidence>
<feature type="domain" description="Aminotransferase class I/classII large" evidence="8">
    <location>
        <begin position="99"/>
        <end position="444"/>
    </location>
</feature>
<dbReference type="CDD" id="cd00609">
    <property type="entry name" value="AAT_like"/>
    <property type="match status" value="1"/>
</dbReference>
<evidence type="ECO:0000256" key="6">
    <source>
        <dbReference type="ARBA" id="ARBA00022898"/>
    </source>
</evidence>
<dbReference type="GO" id="GO:0030170">
    <property type="term" value="F:pyridoxal phosphate binding"/>
    <property type="evidence" value="ECO:0007669"/>
    <property type="project" value="InterPro"/>
</dbReference>
<proteinExistence type="inferred from homology"/>
<evidence type="ECO:0000256" key="7">
    <source>
        <dbReference type="ARBA" id="ARBA00049185"/>
    </source>
</evidence>
<evidence type="ECO:0000256" key="3">
    <source>
        <dbReference type="ARBA" id="ARBA00012753"/>
    </source>
</evidence>
<evidence type="ECO:0000313" key="9">
    <source>
        <dbReference type="EMBL" id="MBD1547038.1"/>
    </source>
</evidence>
<dbReference type="PANTHER" id="PTHR46383:SF1">
    <property type="entry name" value="ASPARTATE AMINOTRANSFERASE"/>
    <property type="match status" value="1"/>
</dbReference>
<evidence type="ECO:0000256" key="2">
    <source>
        <dbReference type="ARBA" id="ARBA00007441"/>
    </source>
</evidence>
<name>A0A926P090_9HYPH</name>
<dbReference type="SUPFAM" id="SSF53383">
    <property type="entry name" value="PLP-dependent transferases"/>
    <property type="match status" value="1"/>
</dbReference>
<evidence type="ECO:0000256" key="1">
    <source>
        <dbReference type="ARBA" id="ARBA00001933"/>
    </source>
</evidence>
<protein>
    <recommendedName>
        <fullName evidence="3">aspartate transaminase</fullName>
        <ecNumber evidence="3">2.6.1.1</ecNumber>
    </recommendedName>
</protein>
<dbReference type="Gene3D" id="3.40.640.10">
    <property type="entry name" value="Type I PLP-dependent aspartate aminotransferase-like (Major domain)"/>
    <property type="match status" value="1"/>
</dbReference>
<comment type="similarity">
    <text evidence="2">Belongs to the class-I pyridoxal-phosphate-dependent aminotransferase family.</text>
</comment>
<dbReference type="InterPro" id="IPR004839">
    <property type="entry name" value="Aminotransferase_I/II_large"/>
</dbReference>
<reference evidence="9" key="1">
    <citation type="submission" date="2020-05" db="EMBL/GenBank/DDBJ databases">
        <title>Identification of trans-AT polyketide cluster in two marine bacteria, producers of a novel glutaramide-containing polyketide sesbanimide D and analogs.</title>
        <authorList>
            <person name="Kacar D."/>
            <person name="Rodriguez P."/>
            <person name="Canedo L."/>
            <person name="Gonzalez E."/>
            <person name="Galan B."/>
            <person name="De La Calle F."/>
            <person name="Garcia J.L."/>
        </authorList>
    </citation>
    <scope>NUCLEOTIDE SEQUENCE</scope>
    <source>
        <strain evidence="9">PHM038</strain>
    </source>
</reference>
<keyword evidence="4 9" id="KW-0032">Aminotransferase</keyword>
<dbReference type="Proteomes" id="UP000598467">
    <property type="component" value="Unassembled WGS sequence"/>
</dbReference>
<dbReference type="InterPro" id="IPR015424">
    <property type="entry name" value="PyrdxlP-dep_Trfase"/>
</dbReference>
<keyword evidence="5" id="KW-0808">Transferase</keyword>
<dbReference type="GO" id="GO:0004069">
    <property type="term" value="F:L-aspartate:2-oxoglutarate aminotransferase activity"/>
    <property type="evidence" value="ECO:0007669"/>
    <property type="project" value="UniProtKB-EC"/>
</dbReference>
<dbReference type="Pfam" id="PF00155">
    <property type="entry name" value="Aminotran_1_2"/>
    <property type="match status" value="1"/>
</dbReference>
<keyword evidence="6" id="KW-0663">Pyridoxal phosphate</keyword>
<sequence length="452" mass="48703">MRGAGRRIYAGPPSISPGLVLPPGAVAEGRLFKPVSQPLETGPKPSRHSHDDLTIGKAAYVARDVIGGLRAEARLAPESGIVEVVNAARNREGLIPLWVGEGDLPTPDFICNAAKASMDAGETFYTYQRGIPELREALAGYHQDLYRKPFSPEQFFVTGSGMQAMQIAVQCVAGAGDEVVFPSPAWPNLAASVGIMGARAVPVAMDYGDDGWSLDPQKLFDAVTPQTRAIYLNSPSNPTGWVADRQLLNIILEEARARGLWILADEVYGRFSYQGTGPAPSFYEIAEPDDRILFINTFSKNWAMTGWRIGWLSAPPEMGQVIENLIQYSTSGVPVFSQRAAIAALTEGAGFLKQQIERAEGGRRIVVDGLSESNRIRLSVPDGAFYLFFGIEGIDDCRRLALDLVARTGVGLAPGSAFGSGGEGFLRLCFARNPDQLKVAVERIASAAGDFR</sequence>
<evidence type="ECO:0000256" key="5">
    <source>
        <dbReference type="ARBA" id="ARBA00022679"/>
    </source>
</evidence>